<comment type="caution">
    <text evidence="1">The sequence shown here is derived from an EMBL/GenBank/DDBJ whole genome shotgun (WGS) entry which is preliminary data.</text>
</comment>
<dbReference type="AlphaFoldDB" id="X1G7R5"/>
<sequence>MKSISFYNLIIKINIKIPRMFDEKIIQSFPEVLYKDKKEGIVKKNKFDPNRIFERLIKETSLSEKDAEKVTLDVFRFIASSNLKILTAPLIRELVSYTLSKFGFEIARLQNTRIGFPYHDLEVKIDECEDVNELKEFIYQGVLTEFNEVKKLIENPDKSS</sequence>
<proteinExistence type="predicted"/>
<organism evidence="1">
    <name type="scientific">marine sediment metagenome</name>
    <dbReference type="NCBI Taxonomy" id="412755"/>
    <lineage>
        <taxon>unclassified sequences</taxon>
        <taxon>metagenomes</taxon>
        <taxon>ecological metagenomes</taxon>
    </lineage>
</organism>
<evidence type="ECO:0000313" key="1">
    <source>
        <dbReference type="EMBL" id="GAH37584.1"/>
    </source>
</evidence>
<reference evidence="1" key="1">
    <citation type="journal article" date="2014" name="Front. Microbiol.">
        <title>High frequency of phylogenetically diverse reductive dehalogenase-homologous genes in deep subseafloor sedimentary metagenomes.</title>
        <authorList>
            <person name="Kawai M."/>
            <person name="Futagami T."/>
            <person name="Toyoda A."/>
            <person name="Takaki Y."/>
            <person name="Nishi S."/>
            <person name="Hori S."/>
            <person name="Arai W."/>
            <person name="Tsubouchi T."/>
            <person name="Morono Y."/>
            <person name="Uchiyama I."/>
            <person name="Ito T."/>
            <person name="Fujiyama A."/>
            <person name="Inagaki F."/>
            <person name="Takami H."/>
        </authorList>
    </citation>
    <scope>NUCLEOTIDE SEQUENCE</scope>
    <source>
        <strain evidence="1">Expedition CK06-06</strain>
    </source>
</reference>
<evidence type="ECO:0008006" key="2">
    <source>
        <dbReference type="Google" id="ProtNLM"/>
    </source>
</evidence>
<gene>
    <name evidence="1" type="ORF">S03H2_16014</name>
</gene>
<accession>X1G7R5</accession>
<name>X1G7R5_9ZZZZ</name>
<protein>
    <recommendedName>
        <fullName evidence="2">ATP-cone domain-containing protein</fullName>
    </recommendedName>
</protein>
<dbReference type="EMBL" id="BARU01008161">
    <property type="protein sequence ID" value="GAH37584.1"/>
    <property type="molecule type" value="Genomic_DNA"/>
</dbReference>